<reference evidence="2 3" key="1">
    <citation type="submission" date="2015-12" db="EMBL/GenBank/DDBJ databases">
        <title>Draft Genome Sequence of Olsenella scatoligenes SK9K4T; a Producer of 3-Methylindole- (skatole) and 4-Methylphenol- (p-cresol) Isolated from Pig Feces.</title>
        <authorList>
            <person name="Li X."/>
            <person name="Borg B."/>
            <person name="Canibe N."/>
        </authorList>
    </citation>
    <scope>NUCLEOTIDE SEQUENCE [LARGE SCALE GENOMIC DNA]</scope>
    <source>
        <strain evidence="2 3">SK9K4</strain>
    </source>
</reference>
<evidence type="ECO:0000313" key="3">
    <source>
        <dbReference type="Proteomes" id="UP000054078"/>
    </source>
</evidence>
<dbReference type="InterPro" id="IPR025375">
    <property type="entry name" value="DUF4365"/>
</dbReference>
<dbReference type="EMBL" id="LOJF01000010">
    <property type="protein sequence ID" value="KUH58204.1"/>
    <property type="molecule type" value="Genomic_DNA"/>
</dbReference>
<dbReference type="InterPro" id="IPR016024">
    <property type="entry name" value="ARM-type_fold"/>
</dbReference>
<organism evidence="2 3">
    <name type="scientific">Tractidigestivibacter scatoligenes</name>
    <name type="common">Olsenella scatoligenes</name>
    <dbReference type="NCBI Taxonomy" id="1299998"/>
    <lineage>
        <taxon>Bacteria</taxon>
        <taxon>Bacillati</taxon>
        <taxon>Actinomycetota</taxon>
        <taxon>Coriobacteriia</taxon>
        <taxon>Coriobacteriales</taxon>
        <taxon>Atopobiaceae</taxon>
        <taxon>Tractidigestivibacter</taxon>
    </lineage>
</organism>
<proteinExistence type="predicted"/>
<evidence type="ECO:0000259" key="1">
    <source>
        <dbReference type="Pfam" id="PF14280"/>
    </source>
</evidence>
<sequence length="1003" mass="112642">MLIIPALRAIKQLVKHMDINISDMNTMGSPNTRNTGNRGEEEVRHFFSRNGMSVIDYPQSQDVGTDLIVDVQLEDSNTGNTLDLGYPVRVQVKTGTSYFSSPGCSLDNNGKEVDGWWFSCDGRHHNYWTRHFDSFLLILVKLNDESDYHEAPEMYWQWLDEEGRYCPTRKPITPDGLQNESSQNDMHYKIFIPSSQIVDEGLCDILKEAAYNHWLSTRVASADIYNFNIEEVPASQQARYAMLLPDLTAPHVNKGYDHAISWPEALALCVLHHPSRWSNDYYSFADQFEEVPNIKEAKSSSDAGWQFAGWYYDYHFLNGNENPDGFEELSGLPAELQAARAVIVSARAYHEKQFHLAIQVIDAAIDGIKAKGIDDIDMAWLLIQKGNSLCELAKIDEATSAYAKSQRLTRASKTNETDLTAKLLHSVATVAIYYLQTPPRRDVGGLISANDNELARFSLRREAANFDKLIDERFDAWSPSGDITFGASGTLLINCQVSLDVSLLSGNVPSYRQSLSQMAMIELSERGAEGDAAVGYLSALLRAGDANRLGQALEKIKRTYDPKIVTDFIERLSPADVTPVTSAAYFKAIVICGEFLSKSRSDEWFAFLIAALEDPIIFAKRYTPPGVYRFWPTEAIKCMCSMRYQLSSNVMNRIVNSIISSKVSLEPASSEIRGLLLALNDDPARTRERITTAGEPIPQWLEPILSEAFTGVTQEKREAIHREILSGNLSHIEQIGSFDSIEPDEIVAIINKGLAILKEICVQANDGVYTGRSIDYGYLTTYLVTHYPEYSNCDIDRWWDRIIELLEKPLINNREKVSAAKVIISNIMRVPVEQARKIDARGSMILKSVDWGLLPSDGGDERIVLQAMLIAAYGRVRGFDEAIRMAACDLEGINRYNVSLLEYTANPGLSLLAACSSDDYEIRYKAFETLVSVCCEDERRFKEYSDFFSKRCLSGCSDYARGLINALYCHQNHDSEAKKLLDKLANSHPSAIVRHHANNLLSR</sequence>
<dbReference type="Proteomes" id="UP000054078">
    <property type="component" value="Unassembled WGS sequence"/>
</dbReference>
<feature type="domain" description="DUF4365" evidence="1">
    <location>
        <begin position="39"/>
        <end position="162"/>
    </location>
</feature>
<dbReference type="Pfam" id="PF14280">
    <property type="entry name" value="DUF4365"/>
    <property type="match status" value="1"/>
</dbReference>
<name>A0A100YV13_TRASO</name>
<dbReference type="SUPFAM" id="SSF48371">
    <property type="entry name" value="ARM repeat"/>
    <property type="match status" value="1"/>
</dbReference>
<dbReference type="AlphaFoldDB" id="A0A100YV13"/>
<protein>
    <recommendedName>
        <fullName evidence="1">DUF4365 domain-containing protein</fullName>
    </recommendedName>
</protein>
<evidence type="ECO:0000313" key="2">
    <source>
        <dbReference type="EMBL" id="KUH58204.1"/>
    </source>
</evidence>
<comment type="caution">
    <text evidence="2">The sequence shown here is derived from an EMBL/GenBank/DDBJ whole genome shotgun (WGS) entry which is preliminary data.</text>
</comment>
<gene>
    <name evidence="2" type="ORF">AUL39_08305</name>
</gene>
<accession>A0A100YV13</accession>
<keyword evidence="3" id="KW-1185">Reference proteome</keyword>